<evidence type="ECO:0000256" key="19">
    <source>
        <dbReference type="HAMAP-Rule" id="MF_00719"/>
    </source>
</evidence>
<protein>
    <recommendedName>
        <fullName evidence="6 19">Adenosylcobinamide-GDP ribazoletransferase</fullName>
        <ecNumber evidence="5 19">2.7.8.26</ecNumber>
    </recommendedName>
    <alternativeName>
        <fullName evidence="16 19">Cobalamin synthase</fullName>
    </alternativeName>
    <alternativeName>
        <fullName evidence="15 19">Cobalamin-5'-phosphate synthase</fullName>
    </alternativeName>
</protein>
<keyword evidence="13 19" id="KW-0472">Membrane</keyword>
<feature type="transmembrane region" description="Helical" evidence="19">
    <location>
        <begin position="230"/>
        <end position="251"/>
    </location>
</feature>
<keyword evidence="7 19" id="KW-1003">Cell membrane</keyword>
<dbReference type="UniPathway" id="UPA00148">
    <property type="reaction ID" value="UER00238"/>
</dbReference>
<feature type="transmembrane region" description="Helical" evidence="19">
    <location>
        <begin position="186"/>
        <end position="218"/>
    </location>
</feature>
<comment type="catalytic activity">
    <reaction evidence="18 19">
        <text>alpha-ribazole 5'-phosphate + adenosylcob(III)inamide-GDP = adenosylcob(III)alamin 5'-phosphate + GMP + H(+)</text>
        <dbReference type="Rhea" id="RHEA:23560"/>
        <dbReference type="ChEBI" id="CHEBI:15378"/>
        <dbReference type="ChEBI" id="CHEBI:57918"/>
        <dbReference type="ChEBI" id="CHEBI:58115"/>
        <dbReference type="ChEBI" id="CHEBI:60487"/>
        <dbReference type="ChEBI" id="CHEBI:60493"/>
        <dbReference type="EC" id="2.7.8.26"/>
    </reaction>
</comment>
<organism evidence="20 21">
    <name type="scientific">Kolteria novifilia</name>
    <dbReference type="NCBI Taxonomy" id="2527975"/>
    <lineage>
        <taxon>Bacteria</taxon>
        <taxon>Pseudomonadati</taxon>
        <taxon>Planctomycetota</taxon>
        <taxon>Planctomycetia</taxon>
        <taxon>Kolteriales</taxon>
        <taxon>Kolteriaceae</taxon>
        <taxon>Kolteria</taxon>
    </lineage>
</organism>
<keyword evidence="11 19" id="KW-0460">Magnesium</keyword>
<evidence type="ECO:0000256" key="7">
    <source>
        <dbReference type="ARBA" id="ARBA00022475"/>
    </source>
</evidence>
<evidence type="ECO:0000256" key="12">
    <source>
        <dbReference type="ARBA" id="ARBA00022989"/>
    </source>
</evidence>
<evidence type="ECO:0000256" key="6">
    <source>
        <dbReference type="ARBA" id="ARBA00015850"/>
    </source>
</evidence>
<evidence type="ECO:0000256" key="15">
    <source>
        <dbReference type="ARBA" id="ARBA00032605"/>
    </source>
</evidence>
<sequence>MRLLTALGTAVTLLSTFRFPVGHRPTPRHLGESTAWFPLVGMMLGIVGLVLLVVSTWVGMPNRVIALLVLASWAILSGGLHWDGFGDVLDSVGVRYAGRERMLEVMKDPSMGAFAVLGMVLVLLCQWECLSALLVAGKWWPLLLVPTGARWALTLQCVLGNPARPGGTADSVIQEAKPKSLLIASLLWLLALFASGFSWSSLSLLLAPVAVVIAVRSWSDRYLGGQTGDVLGFTVITTETLLLICLINAIWS</sequence>
<dbReference type="RefSeq" id="WP_145254809.1">
    <property type="nucleotide sequence ID" value="NZ_CP036279.1"/>
</dbReference>
<keyword evidence="10 19" id="KW-0812">Transmembrane</keyword>
<evidence type="ECO:0000256" key="17">
    <source>
        <dbReference type="ARBA" id="ARBA00048623"/>
    </source>
</evidence>
<gene>
    <name evidence="19 20" type="primary">cobS</name>
    <name evidence="20" type="ORF">Pan216_06910</name>
</gene>
<evidence type="ECO:0000256" key="11">
    <source>
        <dbReference type="ARBA" id="ARBA00022842"/>
    </source>
</evidence>
<comment type="subcellular location">
    <subcellularLocation>
        <location evidence="2 19">Cell membrane</location>
        <topology evidence="2 19">Multi-pass membrane protein</topology>
    </subcellularLocation>
</comment>
<comment type="pathway">
    <text evidence="3 19">Cofactor biosynthesis; adenosylcobalamin biosynthesis; adenosylcobalamin from cob(II)yrinate a,c-diamide: step 7/7.</text>
</comment>
<evidence type="ECO:0000256" key="4">
    <source>
        <dbReference type="ARBA" id="ARBA00010561"/>
    </source>
</evidence>
<evidence type="ECO:0000256" key="5">
    <source>
        <dbReference type="ARBA" id="ARBA00013200"/>
    </source>
</evidence>
<accession>A0A518AYQ2</accession>
<dbReference type="AlphaFoldDB" id="A0A518AYQ2"/>
<evidence type="ECO:0000256" key="9">
    <source>
        <dbReference type="ARBA" id="ARBA00022679"/>
    </source>
</evidence>
<evidence type="ECO:0000256" key="16">
    <source>
        <dbReference type="ARBA" id="ARBA00032853"/>
    </source>
</evidence>
<dbReference type="GO" id="GO:0009236">
    <property type="term" value="P:cobalamin biosynthetic process"/>
    <property type="evidence" value="ECO:0007669"/>
    <property type="project" value="UniProtKB-UniRule"/>
</dbReference>
<evidence type="ECO:0000313" key="20">
    <source>
        <dbReference type="EMBL" id="QDU59858.1"/>
    </source>
</evidence>
<feature type="transmembrane region" description="Helical" evidence="19">
    <location>
        <begin position="111"/>
        <end position="136"/>
    </location>
</feature>
<name>A0A518AYQ2_9BACT</name>
<dbReference type="KEGG" id="knv:Pan216_06910"/>
<evidence type="ECO:0000256" key="10">
    <source>
        <dbReference type="ARBA" id="ARBA00022692"/>
    </source>
</evidence>
<evidence type="ECO:0000256" key="14">
    <source>
        <dbReference type="ARBA" id="ARBA00025228"/>
    </source>
</evidence>
<evidence type="ECO:0000313" key="21">
    <source>
        <dbReference type="Proteomes" id="UP000317093"/>
    </source>
</evidence>
<dbReference type="PANTHER" id="PTHR34148:SF1">
    <property type="entry name" value="ADENOSYLCOBINAMIDE-GDP RIBAZOLETRANSFERASE"/>
    <property type="match status" value="1"/>
</dbReference>
<dbReference type="Proteomes" id="UP000317093">
    <property type="component" value="Chromosome"/>
</dbReference>
<evidence type="ECO:0000256" key="18">
    <source>
        <dbReference type="ARBA" id="ARBA00049504"/>
    </source>
</evidence>
<dbReference type="EMBL" id="CP036279">
    <property type="protein sequence ID" value="QDU59858.1"/>
    <property type="molecule type" value="Genomic_DNA"/>
</dbReference>
<keyword evidence="21" id="KW-1185">Reference proteome</keyword>
<keyword evidence="12 19" id="KW-1133">Transmembrane helix</keyword>
<comment type="function">
    <text evidence="14 19">Joins adenosylcobinamide-GDP and alpha-ribazole to generate adenosylcobalamin (Ado-cobalamin). Also synthesizes adenosylcobalamin 5'-phosphate from adenosylcobinamide-GDP and alpha-ribazole 5'-phosphate.</text>
</comment>
<dbReference type="EC" id="2.7.8.26" evidence="5 19"/>
<comment type="catalytic activity">
    <reaction evidence="17 19">
        <text>alpha-ribazole + adenosylcob(III)inamide-GDP = adenosylcob(III)alamin + GMP + H(+)</text>
        <dbReference type="Rhea" id="RHEA:16049"/>
        <dbReference type="ChEBI" id="CHEBI:10329"/>
        <dbReference type="ChEBI" id="CHEBI:15378"/>
        <dbReference type="ChEBI" id="CHEBI:18408"/>
        <dbReference type="ChEBI" id="CHEBI:58115"/>
        <dbReference type="ChEBI" id="CHEBI:60487"/>
        <dbReference type="EC" id="2.7.8.26"/>
    </reaction>
</comment>
<evidence type="ECO:0000256" key="13">
    <source>
        <dbReference type="ARBA" id="ARBA00023136"/>
    </source>
</evidence>
<evidence type="ECO:0000256" key="1">
    <source>
        <dbReference type="ARBA" id="ARBA00001946"/>
    </source>
</evidence>
<comment type="similarity">
    <text evidence="4 19">Belongs to the CobS family.</text>
</comment>
<proteinExistence type="inferred from homology"/>
<evidence type="ECO:0000256" key="2">
    <source>
        <dbReference type="ARBA" id="ARBA00004651"/>
    </source>
</evidence>
<evidence type="ECO:0000256" key="3">
    <source>
        <dbReference type="ARBA" id="ARBA00004663"/>
    </source>
</evidence>
<keyword evidence="9 19" id="KW-0808">Transferase</keyword>
<dbReference type="GO" id="GO:0008818">
    <property type="term" value="F:cobalamin 5'-phosphate synthase activity"/>
    <property type="evidence" value="ECO:0007669"/>
    <property type="project" value="UniProtKB-UniRule"/>
</dbReference>
<dbReference type="Pfam" id="PF02654">
    <property type="entry name" value="CobS"/>
    <property type="match status" value="1"/>
</dbReference>
<dbReference type="GO" id="GO:0051073">
    <property type="term" value="F:adenosylcobinamide-GDP ribazoletransferase activity"/>
    <property type="evidence" value="ECO:0007669"/>
    <property type="project" value="UniProtKB-UniRule"/>
</dbReference>
<feature type="transmembrane region" description="Helical" evidence="19">
    <location>
        <begin position="64"/>
        <end position="82"/>
    </location>
</feature>
<comment type="cofactor">
    <cofactor evidence="1 19">
        <name>Mg(2+)</name>
        <dbReference type="ChEBI" id="CHEBI:18420"/>
    </cofactor>
</comment>
<evidence type="ECO:0000256" key="8">
    <source>
        <dbReference type="ARBA" id="ARBA00022573"/>
    </source>
</evidence>
<dbReference type="HAMAP" id="MF_00719">
    <property type="entry name" value="CobS"/>
    <property type="match status" value="1"/>
</dbReference>
<dbReference type="InterPro" id="IPR003805">
    <property type="entry name" value="CobS"/>
</dbReference>
<reference evidence="20 21" key="1">
    <citation type="submission" date="2019-02" db="EMBL/GenBank/DDBJ databases">
        <title>Deep-cultivation of Planctomycetes and their phenomic and genomic characterization uncovers novel biology.</title>
        <authorList>
            <person name="Wiegand S."/>
            <person name="Jogler M."/>
            <person name="Boedeker C."/>
            <person name="Pinto D."/>
            <person name="Vollmers J."/>
            <person name="Rivas-Marin E."/>
            <person name="Kohn T."/>
            <person name="Peeters S.H."/>
            <person name="Heuer A."/>
            <person name="Rast P."/>
            <person name="Oberbeckmann S."/>
            <person name="Bunk B."/>
            <person name="Jeske O."/>
            <person name="Meyerdierks A."/>
            <person name="Storesund J.E."/>
            <person name="Kallscheuer N."/>
            <person name="Luecker S."/>
            <person name="Lage O.M."/>
            <person name="Pohl T."/>
            <person name="Merkel B.J."/>
            <person name="Hornburger P."/>
            <person name="Mueller R.-W."/>
            <person name="Bruemmer F."/>
            <person name="Labrenz M."/>
            <person name="Spormann A.M."/>
            <person name="Op den Camp H."/>
            <person name="Overmann J."/>
            <person name="Amann R."/>
            <person name="Jetten M.S.M."/>
            <person name="Mascher T."/>
            <person name="Medema M.H."/>
            <person name="Devos D.P."/>
            <person name="Kaster A.-K."/>
            <person name="Ovreas L."/>
            <person name="Rohde M."/>
            <person name="Galperin M.Y."/>
            <person name="Jogler C."/>
        </authorList>
    </citation>
    <scope>NUCLEOTIDE SEQUENCE [LARGE SCALE GENOMIC DNA]</scope>
    <source>
        <strain evidence="20 21">Pan216</strain>
    </source>
</reference>
<dbReference type="OrthoDB" id="9794626at2"/>
<dbReference type="GO" id="GO:0005886">
    <property type="term" value="C:plasma membrane"/>
    <property type="evidence" value="ECO:0007669"/>
    <property type="project" value="UniProtKB-SubCell"/>
</dbReference>
<keyword evidence="8 19" id="KW-0169">Cobalamin biosynthesis</keyword>
<dbReference type="PANTHER" id="PTHR34148">
    <property type="entry name" value="ADENOSYLCOBINAMIDE-GDP RIBAZOLETRANSFERASE"/>
    <property type="match status" value="1"/>
</dbReference>
<feature type="transmembrane region" description="Helical" evidence="19">
    <location>
        <begin position="34"/>
        <end position="57"/>
    </location>
</feature>